<name>A0A7J3Z8I8_9CREN</name>
<dbReference type="FunFam" id="3.40.50.720:FF:000080">
    <property type="entry name" value="Thiazole biosynthesis adenylyltransferase ThiF"/>
    <property type="match status" value="1"/>
</dbReference>
<accession>A0A7J3Z8I8</accession>
<proteinExistence type="inferred from homology"/>
<protein>
    <submittedName>
        <fullName evidence="3">HesA/MoeB/ThiF family protein</fullName>
    </submittedName>
</protein>
<dbReference type="Gene3D" id="3.40.50.720">
    <property type="entry name" value="NAD(P)-binding Rossmann-like Domain"/>
    <property type="match status" value="1"/>
</dbReference>
<dbReference type="PANTHER" id="PTHR10953:SF102">
    <property type="entry name" value="ADENYLYLTRANSFERASE AND SULFURTRANSFERASE MOCS3"/>
    <property type="match status" value="1"/>
</dbReference>
<evidence type="ECO:0000313" key="3">
    <source>
        <dbReference type="EMBL" id="HHQ51068.1"/>
    </source>
</evidence>
<comment type="similarity">
    <text evidence="1">Belongs to the HesA/MoeB/ThiF family.</text>
</comment>
<dbReference type="GO" id="GO:0016779">
    <property type="term" value="F:nucleotidyltransferase activity"/>
    <property type="evidence" value="ECO:0007669"/>
    <property type="project" value="TreeGrafter"/>
</dbReference>
<dbReference type="SUPFAM" id="SSF69572">
    <property type="entry name" value="Activating enzymes of the ubiquitin-like proteins"/>
    <property type="match status" value="1"/>
</dbReference>
<sequence>MEELYVELKFINSLEHPQILNNNIVIEDCVMELTSFIERYSRQIMLKEIGVKGQLKLFKSRVAIIGCGATGTAVAELLARAGVGFIRVVDRDVVELSNLHRTHLFRELDALESVPKAYACARSLREVNSSIAVEYVVDSVSVDNIEKLVRDVDLVIDGSDNVETRLLINEACIALDKPWIMIGVERWHGMTKFIDAKRGACYRCLVGGRGYRGRGNVCEVLGVVNVIVSLLASIATTLTLKYLLELPVEEELFIANAIDLTIEKVKLFRNPRCPACVKREFVFLKRGGERVRHACGANIVEVLPDKALKIDISRLGEARGFEQVRIYDNKVAHIKTEEGDVLLLDNGKALIRNPDLSKSRKAL</sequence>
<dbReference type="CDD" id="cd00757">
    <property type="entry name" value="ThiF_MoeB_HesA_family"/>
    <property type="match status" value="1"/>
</dbReference>
<organism evidence="3">
    <name type="scientific">Ignisphaera aggregans</name>
    <dbReference type="NCBI Taxonomy" id="334771"/>
    <lineage>
        <taxon>Archaea</taxon>
        <taxon>Thermoproteota</taxon>
        <taxon>Thermoprotei</taxon>
        <taxon>Desulfurococcales</taxon>
        <taxon>Desulfurococcaceae</taxon>
        <taxon>Ignisphaera</taxon>
    </lineage>
</organism>
<evidence type="ECO:0000259" key="2">
    <source>
        <dbReference type="Pfam" id="PF00899"/>
    </source>
</evidence>
<dbReference type="Pfam" id="PF00899">
    <property type="entry name" value="ThiF"/>
    <property type="match status" value="1"/>
</dbReference>
<dbReference type="InterPro" id="IPR045886">
    <property type="entry name" value="ThiF/MoeB/HesA"/>
</dbReference>
<dbReference type="AlphaFoldDB" id="A0A7J3Z8I8"/>
<dbReference type="EMBL" id="DRYQ01000099">
    <property type="protein sequence ID" value="HHQ51068.1"/>
    <property type="molecule type" value="Genomic_DNA"/>
</dbReference>
<evidence type="ECO:0000256" key="1">
    <source>
        <dbReference type="ARBA" id="ARBA00009919"/>
    </source>
</evidence>
<dbReference type="GO" id="GO:0008641">
    <property type="term" value="F:ubiquitin-like modifier activating enzyme activity"/>
    <property type="evidence" value="ECO:0007669"/>
    <property type="project" value="InterPro"/>
</dbReference>
<comment type="caution">
    <text evidence="3">The sequence shown here is derived from an EMBL/GenBank/DDBJ whole genome shotgun (WGS) entry which is preliminary data.</text>
</comment>
<reference evidence="3" key="1">
    <citation type="journal article" date="2020" name="mSystems">
        <title>Genome- and Community-Level Interaction Insights into Carbon Utilization and Element Cycling Functions of Hydrothermarchaeota in Hydrothermal Sediment.</title>
        <authorList>
            <person name="Zhou Z."/>
            <person name="Liu Y."/>
            <person name="Xu W."/>
            <person name="Pan J."/>
            <person name="Luo Z.H."/>
            <person name="Li M."/>
        </authorList>
    </citation>
    <scope>NUCLEOTIDE SEQUENCE [LARGE SCALE GENOMIC DNA]</scope>
    <source>
        <strain evidence="3">SpSt-1105</strain>
    </source>
</reference>
<dbReference type="PANTHER" id="PTHR10953">
    <property type="entry name" value="UBIQUITIN-ACTIVATING ENZYME E1"/>
    <property type="match status" value="1"/>
</dbReference>
<dbReference type="InterPro" id="IPR000594">
    <property type="entry name" value="ThiF_NAD_FAD-bd"/>
</dbReference>
<dbReference type="InterPro" id="IPR035985">
    <property type="entry name" value="Ubiquitin-activating_enz"/>
</dbReference>
<dbReference type="GO" id="GO:0004792">
    <property type="term" value="F:thiosulfate-cyanide sulfurtransferase activity"/>
    <property type="evidence" value="ECO:0007669"/>
    <property type="project" value="TreeGrafter"/>
</dbReference>
<gene>
    <name evidence="3" type="ORF">ENM66_06945</name>
</gene>
<dbReference type="GO" id="GO:0005737">
    <property type="term" value="C:cytoplasm"/>
    <property type="evidence" value="ECO:0007669"/>
    <property type="project" value="TreeGrafter"/>
</dbReference>
<feature type="domain" description="THIF-type NAD/FAD binding fold" evidence="2">
    <location>
        <begin position="40"/>
        <end position="274"/>
    </location>
</feature>